<feature type="domain" description="N-acetyltransferase" evidence="4">
    <location>
        <begin position="201"/>
        <end position="335"/>
    </location>
</feature>
<dbReference type="RefSeq" id="WP_200391498.1">
    <property type="nucleotide sequence ID" value="NZ_JAENIO010000017.1"/>
</dbReference>
<comment type="caution">
    <text evidence="5">The sequence shown here is derived from an EMBL/GenBank/DDBJ whole genome shotgun (WGS) entry which is preliminary data.</text>
</comment>
<dbReference type="AlphaFoldDB" id="A0A934VKW0"/>
<evidence type="ECO:0000259" key="4">
    <source>
        <dbReference type="PROSITE" id="PS51186"/>
    </source>
</evidence>
<keyword evidence="6" id="KW-1185">Reference proteome</keyword>
<reference evidence="5" key="1">
    <citation type="submission" date="2021-01" db="EMBL/GenBank/DDBJ databases">
        <title>Modified the classification status of verrucomicrobia.</title>
        <authorList>
            <person name="Feng X."/>
        </authorList>
    </citation>
    <scope>NUCLEOTIDE SEQUENCE</scope>
    <source>
        <strain evidence="5">KCTC 12986</strain>
    </source>
</reference>
<dbReference type="Pfam" id="PF00583">
    <property type="entry name" value="Acetyltransf_1"/>
    <property type="match status" value="1"/>
</dbReference>
<organism evidence="5 6">
    <name type="scientific">Roseibacillus ishigakijimensis</name>
    <dbReference type="NCBI Taxonomy" id="454146"/>
    <lineage>
        <taxon>Bacteria</taxon>
        <taxon>Pseudomonadati</taxon>
        <taxon>Verrucomicrobiota</taxon>
        <taxon>Verrucomicrobiia</taxon>
        <taxon>Verrucomicrobiales</taxon>
        <taxon>Verrucomicrobiaceae</taxon>
        <taxon>Roseibacillus</taxon>
    </lineage>
</organism>
<evidence type="ECO:0000256" key="1">
    <source>
        <dbReference type="ARBA" id="ARBA00004730"/>
    </source>
</evidence>
<dbReference type="GO" id="GO:0006526">
    <property type="term" value="P:L-arginine biosynthetic process"/>
    <property type="evidence" value="ECO:0007669"/>
    <property type="project" value="InterPro"/>
</dbReference>
<dbReference type="SUPFAM" id="SSF55729">
    <property type="entry name" value="Acyl-CoA N-acyltransferases (Nat)"/>
    <property type="match status" value="1"/>
</dbReference>
<dbReference type="InterPro" id="IPR010167">
    <property type="entry name" value="NH2A_AcTrfase"/>
</dbReference>
<sequence length="349" mass="38206">MTGDIREVLQYVPLFAGRTFVIVFDEGLLPESAVAETLLDLIALQRIGVHLVVVVVGGDLGDLVDWAVESEFKAEPVSRILGEEGCWQECRSLLQRGQAAMVDGRGSRVLATRVGQLAKDLAAAKLMVLLNEYPGFGDRPSIAEGSIVAGEEHELLVMAAEICRLGVPRVHLLNGHLQGVLTAEIFSNEGVGTMVHADAYRAVRPLREEDIPELLAMMGRSVRASHLVPRTYEQVASRLHDFSLLTVDDNVVGCVAVHSYPGHELGELACLYVKESHEGRNYGGDLVKVAEGQGRAAGLKGLFALTNRAAKFFAARGYSRHEMDLLPEVRRKQLEESGRNSEVWAKWFT</sequence>
<evidence type="ECO:0000313" key="5">
    <source>
        <dbReference type="EMBL" id="MBK1834064.1"/>
    </source>
</evidence>
<dbReference type="Gene3D" id="3.40.630.30">
    <property type="match status" value="1"/>
</dbReference>
<keyword evidence="3" id="KW-0012">Acyltransferase</keyword>
<name>A0A934VKW0_9BACT</name>
<dbReference type="Gene3D" id="3.40.1160.10">
    <property type="entry name" value="Acetylglutamate kinase-like"/>
    <property type="match status" value="2"/>
</dbReference>
<dbReference type="GO" id="GO:0005737">
    <property type="term" value="C:cytoplasm"/>
    <property type="evidence" value="ECO:0007669"/>
    <property type="project" value="InterPro"/>
</dbReference>
<dbReference type="PANTHER" id="PTHR30602">
    <property type="entry name" value="AMINO-ACID ACETYLTRANSFERASE"/>
    <property type="match status" value="1"/>
</dbReference>
<dbReference type="PANTHER" id="PTHR30602:SF12">
    <property type="entry name" value="AMINO-ACID ACETYLTRANSFERASE NAGS1, CHLOROPLASTIC-RELATED"/>
    <property type="match status" value="1"/>
</dbReference>
<protein>
    <submittedName>
        <fullName evidence="5">GNAT family N-acetyltransferase</fullName>
    </submittedName>
</protein>
<evidence type="ECO:0000256" key="3">
    <source>
        <dbReference type="ARBA" id="ARBA00023315"/>
    </source>
</evidence>
<dbReference type="Proteomes" id="UP000604083">
    <property type="component" value="Unassembled WGS sequence"/>
</dbReference>
<dbReference type="InterPro" id="IPR000182">
    <property type="entry name" value="GNAT_dom"/>
</dbReference>
<evidence type="ECO:0000256" key="2">
    <source>
        <dbReference type="ARBA" id="ARBA00022679"/>
    </source>
</evidence>
<dbReference type="InterPro" id="IPR036393">
    <property type="entry name" value="AceGlu_kinase-like_sf"/>
</dbReference>
<dbReference type="SUPFAM" id="SSF53633">
    <property type="entry name" value="Carbamate kinase-like"/>
    <property type="match status" value="1"/>
</dbReference>
<comment type="pathway">
    <text evidence="1">Amino-acid biosynthesis; L-arginine biosynthesis.</text>
</comment>
<dbReference type="PROSITE" id="PS51186">
    <property type="entry name" value="GNAT"/>
    <property type="match status" value="1"/>
</dbReference>
<accession>A0A934VKW0</accession>
<dbReference type="PIRSF" id="PIRSF000423">
    <property type="entry name" value="ArgA"/>
    <property type="match status" value="1"/>
</dbReference>
<gene>
    <name evidence="5" type="ORF">JIN78_08330</name>
</gene>
<dbReference type="EMBL" id="JAENIO010000017">
    <property type="protein sequence ID" value="MBK1834064.1"/>
    <property type="molecule type" value="Genomic_DNA"/>
</dbReference>
<dbReference type="GO" id="GO:0004042">
    <property type="term" value="F:L-glutamate N-acetyltransferase activity"/>
    <property type="evidence" value="ECO:0007669"/>
    <property type="project" value="InterPro"/>
</dbReference>
<keyword evidence="2" id="KW-0808">Transferase</keyword>
<evidence type="ECO:0000313" key="6">
    <source>
        <dbReference type="Proteomes" id="UP000604083"/>
    </source>
</evidence>
<dbReference type="InterPro" id="IPR016181">
    <property type="entry name" value="Acyl_CoA_acyltransferase"/>
</dbReference>
<proteinExistence type="predicted"/>